<accession>U2S783</accession>
<gene>
    <name evidence="2" type="ORF">HMPREF0682_0943</name>
</gene>
<evidence type="ECO:0000313" key="2">
    <source>
        <dbReference type="EMBL" id="ERK61488.1"/>
    </source>
</evidence>
<keyword evidence="3" id="KW-1185">Reference proteome</keyword>
<comment type="caution">
    <text evidence="2">The sequence shown here is derived from an EMBL/GenBank/DDBJ whole genome shotgun (WGS) entry which is preliminary data.</text>
</comment>
<dbReference type="AlphaFoldDB" id="U2S783"/>
<evidence type="ECO:0000313" key="3">
    <source>
        <dbReference type="Proteomes" id="UP000017052"/>
    </source>
</evidence>
<dbReference type="EMBL" id="ACVN02000051">
    <property type="protein sequence ID" value="ERK61488.1"/>
    <property type="molecule type" value="Genomic_DNA"/>
</dbReference>
<proteinExistence type="predicted"/>
<feature type="non-terminal residue" evidence="2">
    <location>
        <position position="1"/>
    </location>
</feature>
<sequence>GRTDPGRGAVVAAASFLAAITLGFGGVVHAFLAIPDTPVEPGQGAVVQVDHGH</sequence>
<protein>
    <submittedName>
        <fullName evidence="2">Uncharacterized protein</fullName>
    </submittedName>
</protein>
<keyword evidence="1" id="KW-0812">Transmembrane</keyword>
<keyword evidence="1" id="KW-1133">Transmembrane helix</keyword>
<organism evidence="2 3">
    <name type="scientific">Propionibacterium acidifaciens F0233</name>
    <dbReference type="NCBI Taxonomy" id="553198"/>
    <lineage>
        <taxon>Bacteria</taxon>
        <taxon>Bacillati</taxon>
        <taxon>Actinomycetota</taxon>
        <taxon>Actinomycetes</taxon>
        <taxon>Propionibacteriales</taxon>
        <taxon>Propionibacteriaceae</taxon>
        <taxon>Propionibacterium</taxon>
    </lineage>
</organism>
<reference evidence="2" key="1">
    <citation type="submission" date="2013-08" db="EMBL/GenBank/DDBJ databases">
        <authorList>
            <person name="Durkin A.S."/>
            <person name="Haft D.R."/>
            <person name="McCorrison J."/>
            <person name="Torralba M."/>
            <person name="Gillis M."/>
            <person name="Haft D.H."/>
            <person name="Methe B."/>
            <person name="Sutton G."/>
            <person name="Nelson K.E."/>
        </authorList>
    </citation>
    <scope>NUCLEOTIDE SEQUENCE [LARGE SCALE GENOMIC DNA]</scope>
    <source>
        <strain evidence="2">F0233</strain>
    </source>
</reference>
<evidence type="ECO:0000256" key="1">
    <source>
        <dbReference type="SAM" id="Phobius"/>
    </source>
</evidence>
<dbReference type="Proteomes" id="UP000017052">
    <property type="component" value="Unassembled WGS sequence"/>
</dbReference>
<keyword evidence="1" id="KW-0472">Membrane</keyword>
<name>U2S783_9ACTN</name>
<feature type="transmembrane region" description="Helical" evidence="1">
    <location>
        <begin position="12"/>
        <end position="34"/>
    </location>
</feature>